<evidence type="ECO:0000313" key="4">
    <source>
        <dbReference type="EMBL" id="OCJ32922.1"/>
    </source>
</evidence>
<dbReference type="EMBL" id="LXKT01000029">
    <property type="protein sequence ID" value="OCJ32922.1"/>
    <property type="molecule type" value="Genomic_DNA"/>
</dbReference>
<reference evidence="4 5" key="1">
    <citation type="journal article" date="2016" name="PeerJ">
        <title>Gall-ID: tools for genotyping gall-causing phytopathogenic bacteria.</title>
        <authorList>
            <person name="Davis E.W.II."/>
            <person name="Weisberg A.J."/>
            <person name="Tabima J.F."/>
            <person name="Grunwald N.J."/>
            <person name="Chang J.H."/>
        </authorList>
    </citation>
    <scope>NUCLEOTIDE SEQUENCE [LARGE SCALE GENOMIC DNA]</scope>
    <source>
        <strain evidence="4 5">N2/73</strain>
    </source>
</reference>
<evidence type="ECO:0000256" key="1">
    <source>
        <dbReference type="ARBA" id="ARBA00010211"/>
    </source>
</evidence>
<evidence type="ECO:0000259" key="3">
    <source>
        <dbReference type="Pfam" id="PF01557"/>
    </source>
</evidence>
<comment type="caution">
    <text evidence="4">The sequence shown here is derived from an EMBL/GenBank/DDBJ whole genome shotgun (WGS) entry which is preliminary data.</text>
</comment>
<dbReference type="GO" id="GO:0003824">
    <property type="term" value="F:catalytic activity"/>
    <property type="evidence" value="ECO:0007669"/>
    <property type="project" value="InterPro"/>
</dbReference>
<gene>
    <name evidence="4" type="ORF">A6U91_21960</name>
</gene>
<proteinExistence type="inferred from homology"/>
<comment type="similarity">
    <text evidence="1">Belongs to the FAH family.</text>
</comment>
<sequence>MVTYRAGEQERAGLLLGTEVYDAVALTGDQRDLTVMSILNDWDAAMERLAKAARSRQSNSPEPVSRAQLLAPLPAPGSIYCAGANYADHAAEMAKVNGSQIRPKSDRSWHFLKSPRAIAGPDASVALPRHSSKVDWEVELAAIIGRRCKDTDLDHALSYVAGYAIANDLSARDLSRRQDVADGSPFKMDWMSHKNFDGSCPLGPFIVPANEISDPQNLAIELSVNGETKQKSKTSEMIFSLAEQIRDLSRQITLWPGDVILTGTPAGVGTSRGEFLKPGDIVCARIEGMGELRTIMI</sequence>
<evidence type="ECO:0000313" key="5">
    <source>
        <dbReference type="Proteomes" id="UP000093451"/>
    </source>
</evidence>
<organism evidence="4 5">
    <name type="scientific">Agrobacterium tumefaciens</name>
    <dbReference type="NCBI Taxonomy" id="358"/>
    <lineage>
        <taxon>Bacteria</taxon>
        <taxon>Pseudomonadati</taxon>
        <taxon>Pseudomonadota</taxon>
        <taxon>Alphaproteobacteria</taxon>
        <taxon>Hyphomicrobiales</taxon>
        <taxon>Rhizobiaceae</taxon>
        <taxon>Rhizobium/Agrobacterium group</taxon>
        <taxon>Agrobacterium</taxon>
        <taxon>Agrobacterium tumefaciens complex</taxon>
    </lineage>
</organism>
<dbReference type="PANTHER" id="PTHR42796:SF4">
    <property type="entry name" value="FUMARYLACETOACETATE HYDROLASE DOMAIN-CONTAINING PROTEIN 2A"/>
    <property type="match status" value="1"/>
</dbReference>
<dbReference type="Pfam" id="PF01557">
    <property type="entry name" value="FAA_hydrolase"/>
    <property type="match status" value="1"/>
</dbReference>
<dbReference type="Proteomes" id="UP000093451">
    <property type="component" value="Unassembled WGS sequence"/>
</dbReference>
<dbReference type="InterPro" id="IPR051121">
    <property type="entry name" value="FAH"/>
</dbReference>
<keyword evidence="2" id="KW-0479">Metal-binding</keyword>
<dbReference type="GO" id="GO:0044281">
    <property type="term" value="P:small molecule metabolic process"/>
    <property type="evidence" value="ECO:0007669"/>
    <property type="project" value="UniProtKB-ARBA"/>
</dbReference>
<dbReference type="AlphaFoldDB" id="A0AB36ELD4"/>
<feature type="domain" description="Fumarylacetoacetase-like C-terminal" evidence="3">
    <location>
        <begin position="79"/>
        <end position="294"/>
    </location>
</feature>
<dbReference type="InterPro" id="IPR036663">
    <property type="entry name" value="Fumarylacetoacetase_C_sf"/>
</dbReference>
<dbReference type="GO" id="GO:0046872">
    <property type="term" value="F:metal ion binding"/>
    <property type="evidence" value="ECO:0007669"/>
    <property type="project" value="UniProtKB-KW"/>
</dbReference>
<name>A0AB36ELD4_AGRTU</name>
<accession>A0AB36ELD4</accession>
<evidence type="ECO:0000256" key="2">
    <source>
        <dbReference type="ARBA" id="ARBA00022723"/>
    </source>
</evidence>
<protein>
    <recommendedName>
        <fullName evidence="3">Fumarylacetoacetase-like C-terminal domain-containing protein</fullName>
    </recommendedName>
</protein>
<dbReference type="PANTHER" id="PTHR42796">
    <property type="entry name" value="FUMARYLACETOACETATE HYDROLASE DOMAIN-CONTAINING PROTEIN 2A-RELATED"/>
    <property type="match status" value="1"/>
</dbReference>
<dbReference type="Gene3D" id="3.90.850.10">
    <property type="entry name" value="Fumarylacetoacetase-like, C-terminal domain"/>
    <property type="match status" value="1"/>
</dbReference>
<dbReference type="SUPFAM" id="SSF56529">
    <property type="entry name" value="FAH"/>
    <property type="match status" value="1"/>
</dbReference>
<dbReference type="InterPro" id="IPR011234">
    <property type="entry name" value="Fumarylacetoacetase-like_C"/>
</dbReference>